<organism evidence="2 3">
    <name type="scientific">Streblomastix strix</name>
    <dbReference type="NCBI Taxonomy" id="222440"/>
    <lineage>
        <taxon>Eukaryota</taxon>
        <taxon>Metamonada</taxon>
        <taxon>Preaxostyla</taxon>
        <taxon>Oxymonadida</taxon>
        <taxon>Streblomastigidae</taxon>
        <taxon>Streblomastix</taxon>
    </lineage>
</organism>
<reference evidence="2 3" key="1">
    <citation type="submission" date="2019-03" db="EMBL/GenBank/DDBJ databases">
        <title>Single cell metagenomics reveals metabolic interactions within the superorganism composed of flagellate Streblomastix strix and complex community of Bacteroidetes bacteria on its surface.</title>
        <authorList>
            <person name="Treitli S.C."/>
            <person name="Kolisko M."/>
            <person name="Husnik F."/>
            <person name="Keeling P."/>
            <person name="Hampl V."/>
        </authorList>
    </citation>
    <scope>NUCLEOTIDE SEQUENCE [LARGE SCALE GENOMIC DNA]</scope>
    <source>
        <strain evidence="2">ST1C</strain>
    </source>
</reference>
<evidence type="ECO:0000313" key="3">
    <source>
        <dbReference type="Proteomes" id="UP000324800"/>
    </source>
</evidence>
<accession>A0A5J4X4I0</accession>
<evidence type="ECO:0000313" key="2">
    <source>
        <dbReference type="EMBL" id="KAA6402090.1"/>
    </source>
</evidence>
<name>A0A5J4X4I0_9EUKA</name>
<feature type="non-terminal residue" evidence="2">
    <location>
        <position position="1"/>
    </location>
</feature>
<protein>
    <submittedName>
        <fullName evidence="2">Uncharacterized protein</fullName>
    </submittedName>
</protein>
<dbReference type="AlphaFoldDB" id="A0A5J4X4I0"/>
<sequence>EEEEVRMIIVDQESNGGILNQYEVVDDQTEANAGEYKNYDNYYYQFEFFYQLPDQFNYEGYIGSGEWELDLLLLFSCICTGGELEEGIEGLYYGDGQNAVTNGDPYELRYQDYYDDYQEDECDNNFDYEEDNDQLDYYQDYYQFDLDEKEGNVGSEGNEGNELRNELDNDFDCGS</sequence>
<gene>
    <name evidence="2" type="ORF">EZS28_002376</name>
</gene>
<proteinExistence type="predicted"/>
<comment type="caution">
    <text evidence="2">The sequence shown here is derived from an EMBL/GenBank/DDBJ whole genome shotgun (WGS) entry which is preliminary data.</text>
</comment>
<evidence type="ECO:0000256" key="1">
    <source>
        <dbReference type="SAM" id="MobiDB-lite"/>
    </source>
</evidence>
<dbReference type="EMBL" id="SNRW01000287">
    <property type="protein sequence ID" value="KAA6402090.1"/>
    <property type="molecule type" value="Genomic_DNA"/>
</dbReference>
<dbReference type="Proteomes" id="UP000324800">
    <property type="component" value="Unassembled WGS sequence"/>
</dbReference>
<feature type="region of interest" description="Disordered" evidence="1">
    <location>
        <begin position="149"/>
        <end position="175"/>
    </location>
</feature>